<dbReference type="EMBL" id="SWBP01000001">
    <property type="protein sequence ID" value="TKC00178.1"/>
    <property type="molecule type" value="Genomic_DNA"/>
</dbReference>
<keyword evidence="3" id="KW-1185">Reference proteome</keyword>
<protein>
    <submittedName>
        <fullName evidence="2">Helix-turn-helix domain-containing protein</fullName>
    </submittedName>
</protein>
<proteinExistence type="predicted"/>
<name>A0A4U1C969_9SPHI</name>
<gene>
    <name evidence="2" type="ORF">FA046_00405</name>
</gene>
<sequence>MEKPSFDQLPQAVLQLHEKLNNIEQILLNQEKSTPQEDQILNIQQAAELIKLSVPTIYGLVQRSAIPVSKQGKRLYFSKDELINWIKLGRKKTAQEINEEAEAFIAKRKVGGHK</sequence>
<dbReference type="Proteomes" id="UP000308181">
    <property type="component" value="Unassembled WGS sequence"/>
</dbReference>
<dbReference type="RefSeq" id="WP_136824387.1">
    <property type="nucleotide sequence ID" value="NZ_SWBP01000001.1"/>
</dbReference>
<evidence type="ECO:0000313" key="2">
    <source>
        <dbReference type="EMBL" id="TKC00178.1"/>
    </source>
</evidence>
<dbReference type="AlphaFoldDB" id="A0A4U1C969"/>
<evidence type="ECO:0000259" key="1">
    <source>
        <dbReference type="Pfam" id="PF12728"/>
    </source>
</evidence>
<organism evidence="2 3">
    <name type="scientific">Pedobacter cryophilus</name>
    <dbReference type="NCBI Taxonomy" id="2571271"/>
    <lineage>
        <taxon>Bacteria</taxon>
        <taxon>Pseudomonadati</taxon>
        <taxon>Bacteroidota</taxon>
        <taxon>Sphingobacteriia</taxon>
        <taxon>Sphingobacteriales</taxon>
        <taxon>Sphingobacteriaceae</taxon>
        <taxon>Pedobacter</taxon>
    </lineage>
</organism>
<feature type="domain" description="Helix-turn-helix" evidence="1">
    <location>
        <begin position="41"/>
        <end position="86"/>
    </location>
</feature>
<dbReference type="SUPFAM" id="SSF46955">
    <property type="entry name" value="Putative DNA-binding domain"/>
    <property type="match status" value="1"/>
</dbReference>
<comment type="caution">
    <text evidence="2">The sequence shown here is derived from an EMBL/GenBank/DDBJ whole genome shotgun (WGS) entry which is preliminary data.</text>
</comment>
<accession>A0A4U1C969</accession>
<dbReference type="InterPro" id="IPR009061">
    <property type="entry name" value="DNA-bd_dom_put_sf"/>
</dbReference>
<dbReference type="Pfam" id="PF12728">
    <property type="entry name" value="HTH_17"/>
    <property type="match status" value="1"/>
</dbReference>
<reference evidence="2 3" key="1">
    <citation type="submission" date="2019-04" db="EMBL/GenBank/DDBJ databases">
        <title>Pedobacter sp. AR-3-17 sp. nov., isolated from Arctic soil.</title>
        <authorList>
            <person name="Dahal R.H."/>
            <person name="Kim D.-U."/>
        </authorList>
    </citation>
    <scope>NUCLEOTIDE SEQUENCE [LARGE SCALE GENOMIC DNA]</scope>
    <source>
        <strain evidence="2 3">AR-3-17</strain>
    </source>
</reference>
<dbReference type="OrthoDB" id="597977at2"/>
<dbReference type="InterPro" id="IPR041657">
    <property type="entry name" value="HTH_17"/>
</dbReference>
<evidence type="ECO:0000313" key="3">
    <source>
        <dbReference type="Proteomes" id="UP000308181"/>
    </source>
</evidence>